<evidence type="ECO:0000313" key="1">
    <source>
        <dbReference type="EMBL" id="MFC6662795.1"/>
    </source>
</evidence>
<protein>
    <submittedName>
        <fullName evidence="1">Uncharacterized protein</fullName>
    </submittedName>
</protein>
<accession>A0ABW1ZRG6</accession>
<sequence>MEYAPPEVLYFAPSTEVWRERKWADLYMLGGLVTFLFTHQHFNTYLYAELDEPLQPIIFCGEWEGSFADLVPHLLSAFGRAMQAVERDLLARVGPELTPDLARCIRELCFPEPARRGHPSNVGTLDPTGVQRYVSLFDRLRQRALLAQRRAR</sequence>
<reference evidence="2" key="1">
    <citation type="journal article" date="2019" name="Int. J. Syst. Evol. Microbiol.">
        <title>The Global Catalogue of Microorganisms (GCM) 10K type strain sequencing project: providing services to taxonomists for standard genome sequencing and annotation.</title>
        <authorList>
            <consortium name="The Broad Institute Genomics Platform"/>
            <consortium name="The Broad Institute Genome Sequencing Center for Infectious Disease"/>
            <person name="Wu L."/>
            <person name="Ma J."/>
        </authorList>
    </citation>
    <scope>NUCLEOTIDE SEQUENCE [LARGE SCALE GENOMIC DNA]</scope>
    <source>
        <strain evidence="2">CCUG 63830</strain>
    </source>
</reference>
<keyword evidence="2" id="KW-1185">Reference proteome</keyword>
<comment type="caution">
    <text evidence="1">The sequence shown here is derived from an EMBL/GenBank/DDBJ whole genome shotgun (WGS) entry which is preliminary data.</text>
</comment>
<proteinExistence type="predicted"/>
<name>A0ABW1ZRG6_9DEIO</name>
<evidence type="ECO:0000313" key="2">
    <source>
        <dbReference type="Proteomes" id="UP001596317"/>
    </source>
</evidence>
<dbReference type="EMBL" id="JBHSWB010000002">
    <property type="protein sequence ID" value="MFC6662795.1"/>
    <property type="molecule type" value="Genomic_DNA"/>
</dbReference>
<gene>
    <name evidence="1" type="ORF">ACFP90_22375</name>
</gene>
<organism evidence="1 2">
    <name type="scientific">Deinococcus multiflagellatus</name>
    <dbReference type="NCBI Taxonomy" id="1656887"/>
    <lineage>
        <taxon>Bacteria</taxon>
        <taxon>Thermotogati</taxon>
        <taxon>Deinococcota</taxon>
        <taxon>Deinococci</taxon>
        <taxon>Deinococcales</taxon>
        <taxon>Deinococcaceae</taxon>
        <taxon>Deinococcus</taxon>
    </lineage>
</organism>
<dbReference type="Proteomes" id="UP001596317">
    <property type="component" value="Unassembled WGS sequence"/>
</dbReference>
<dbReference type="RefSeq" id="WP_380059097.1">
    <property type="nucleotide sequence ID" value="NZ_JBHSWB010000002.1"/>
</dbReference>